<evidence type="ECO:0000313" key="9">
    <source>
        <dbReference type="Proteomes" id="UP000008332"/>
    </source>
</evidence>
<evidence type="ECO:0000256" key="1">
    <source>
        <dbReference type="ARBA" id="ARBA00022553"/>
    </source>
</evidence>
<dbReference type="EMBL" id="CP000267">
    <property type="protein sequence ID" value="ABD71082.1"/>
    <property type="molecule type" value="Genomic_DNA"/>
</dbReference>
<dbReference type="PANTHER" id="PTHR43214">
    <property type="entry name" value="TWO-COMPONENT RESPONSE REGULATOR"/>
    <property type="match status" value="1"/>
</dbReference>
<reference evidence="9" key="1">
    <citation type="submission" date="2006-02" db="EMBL/GenBank/DDBJ databases">
        <title>Complete sequence of chromosome of Rhodoferax ferrireducens DSM 15236.</title>
        <authorList>
            <person name="Copeland A."/>
            <person name="Lucas S."/>
            <person name="Lapidus A."/>
            <person name="Barry K."/>
            <person name="Detter J.C."/>
            <person name="Glavina del Rio T."/>
            <person name="Hammon N."/>
            <person name="Israni S."/>
            <person name="Pitluck S."/>
            <person name="Brettin T."/>
            <person name="Bruce D."/>
            <person name="Han C."/>
            <person name="Tapia R."/>
            <person name="Gilna P."/>
            <person name="Kiss H."/>
            <person name="Schmutz J."/>
            <person name="Larimer F."/>
            <person name="Land M."/>
            <person name="Kyrpides N."/>
            <person name="Ivanova N."/>
            <person name="Richardson P."/>
        </authorList>
    </citation>
    <scope>NUCLEOTIDE SEQUENCE [LARGE SCALE GENOMIC DNA]</scope>
    <source>
        <strain evidence="9">ATCC BAA-621 / DSM 15236 / T118</strain>
    </source>
</reference>
<evidence type="ECO:0000256" key="4">
    <source>
        <dbReference type="ARBA" id="ARBA00023163"/>
    </source>
</evidence>
<accession>Q21T21</accession>
<dbReference type="SUPFAM" id="SSF52172">
    <property type="entry name" value="CheY-like"/>
    <property type="match status" value="1"/>
</dbReference>
<dbReference type="Pfam" id="PF00072">
    <property type="entry name" value="Response_reg"/>
    <property type="match status" value="1"/>
</dbReference>
<keyword evidence="1 5" id="KW-0597">Phosphoprotein</keyword>
<dbReference type="InterPro" id="IPR039420">
    <property type="entry name" value="WalR-like"/>
</dbReference>
<dbReference type="InterPro" id="IPR016032">
    <property type="entry name" value="Sig_transdc_resp-reg_C-effctor"/>
</dbReference>
<keyword evidence="2" id="KW-0805">Transcription regulation</keyword>
<dbReference type="InterPro" id="IPR058245">
    <property type="entry name" value="NreC/VraR/RcsB-like_REC"/>
</dbReference>
<proteinExistence type="predicted"/>
<dbReference type="SUPFAM" id="SSF46894">
    <property type="entry name" value="C-terminal effector domain of the bipartite response regulators"/>
    <property type="match status" value="1"/>
</dbReference>
<dbReference type="CDD" id="cd17535">
    <property type="entry name" value="REC_NarL-like"/>
    <property type="match status" value="1"/>
</dbReference>
<evidence type="ECO:0000256" key="2">
    <source>
        <dbReference type="ARBA" id="ARBA00023015"/>
    </source>
</evidence>
<evidence type="ECO:0000259" key="6">
    <source>
        <dbReference type="PROSITE" id="PS50043"/>
    </source>
</evidence>
<dbReference type="STRING" id="338969.Rfer_3373"/>
<protein>
    <submittedName>
        <fullName evidence="8">Two component transcriptional regulator, LuxR family</fullName>
    </submittedName>
</protein>
<organism evidence="8 9">
    <name type="scientific">Albidiferax ferrireducens (strain ATCC BAA-621 / DSM 15236 / T118)</name>
    <name type="common">Rhodoferax ferrireducens</name>
    <dbReference type="NCBI Taxonomy" id="338969"/>
    <lineage>
        <taxon>Bacteria</taxon>
        <taxon>Pseudomonadati</taxon>
        <taxon>Pseudomonadota</taxon>
        <taxon>Betaproteobacteria</taxon>
        <taxon>Burkholderiales</taxon>
        <taxon>Comamonadaceae</taxon>
        <taxon>Rhodoferax</taxon>
    </lineage>
</organism>
<dbReference type="SMART" id="SM00448">
    <property type="entry name" value="REC"/>
    <property type="match status" value="1"/>
</dbReference>
<name>Q21T21_ALBFT</name>
<dbReference type="OrthoDB" id="3623000at2"/>
<dbReference type="InterPro" id="IPR000792">
    <property type="entry name" value="Tscrpt_reg_LuxR_C"/>
</dbReference>
<dbReference type="PROSITE" id="PS50043">
    <property type="entry name" value="HTH_LUXR_2"/>
    <property type="match status" value="1"/>
</dbReference>
<dbReference type="InterPro" id="IPR001789">
    <property type="entry name" value="Sig_transdc_resp-reg_receiver"/>
</dbReference>
<dbReference type="InterPro" id="IPR011006">
    <property type="entry name" value="CheY-like_superfamily"/>
</dbReference>
<dbReference type="CDD" id="cd06170">
    <property type="entry name" value="LuxR_C_like"/>
    <property type="match status" value="1"/>
</dbReference>
<dbReference type="RefSeq" id="WP_011465645.1">
    <property type="nucleotide sequence ID" value="NC_007908.1"/>
</dbReference>
<feature type="modified residue" description="4-aspartylphosphate" evidence="5">
    <location>
        <position position="77"/>
    </location>
</feature>
<evidence type="ECO:0000313" key="8">
    <source>
        <dbReference type="EMBL" id="ABD71082.1"/>
    </source>
</evidence>
<evidence type="ECO:0000259" key="7">
    <source>
        <dbReference type="PROSITE" id="PS50110"/>
    </source>
</evidence>
<dbReference type="GO" id="GO:0000160">
    <property type="term" value="P:phosphorelay signal transduction system"/>
    <property type="evidence" value="ECO:0007669"/>
    <property type="project" value="InterPro"/>
</dbReference>
<dbReference type="eggNOG" id="COG2197">
    <property type="taxonomic scope" value="Bacteria"/>
</dbReference>
<dbReference type="AlphaFoldDB" id="Q21T21"/>
<feature type="domain" description="HTH luxR-type" evidence="6">
    <location>
        <begin position="191"/>
        <end position="256"/>
    </location>
</feature>
<evidence type="ECO:0000256" key="5">
    <source>
        <dbReference type="PROSITE-ProRule" id="PRU00169"/>
    </source>
</evidence>
<dbReference type="GO" id="GO:0006355">
    <property type="term" value="P:regulation of DNA-templated transcription"/>
    <property type="evidence" value="ECO:0007669"/>
    <property type="project" value="InterPro"/>
</dbReference>
<dbReference type="Gene3D" id="1.10.10.10">
    <property type="entry name" value="Winged helix-like DNA-binding domain superfamily/Winged helix DNA-binding domain"/>
    <property type="match status" value="1"/>
</dbReference>
<keyword evidence="3" id="KW-0238">DNA-binding</keyword>
<sequence length="262" mass="28551">MVKADSYRYARGRFDNSKAKQVWRVLVVEDDPQTRDFFSGSVSRCAELLLAASVGTVAEAKAWLDDSANTVDVLLTDLGLPDGSGLEVIRHATRLNPACEPLVISMFGDEDNVLASIEAGALGYIHKDSTPDDIAQTILDMRAGASPISPMIARRVLSKYQSDRRENNRVLAPVLSSSIAIKSEATEDGEAKSQRGLLSPREQEVLALIARGFSYTEIARLQGLSVHTVQTHIKNLYGKLSVHSKSEAVFEATRMGLLSPHD</sequence>
<dbReference type="Proteomes" id="UP000008332">
    <property type="component" value="Chromosome"/>
</dbReference>
<dbReference type="HOGENOM" id="CLU_000445_90_10_4"/>
<dbReference type="PANTHER" id="PTHR43214:SF41">
    <property type="entry name" value="NITRATE_NITRITE RESPONSE REGULATOR PROTEIN NARP"/>
    <property type="match status" value="1"/>
</dbReference>
<gene>
    <name evidence="8" type="ordered locus">Rfer_3373</name>
</gene>
<dbReference type="PROSITE" id="PS50110">
    <property type="entry name" value="RESPONSE_REGULATORY"/>
    <property type="match status" value="1"/>
</dbReference>
<dbReference type="GO" id="GO:0003677">
    <property type="term" value="F:DNA binding"/>
    <property type="evidence" value="ECO:0007669"/>
    <property type="project" value="UniProtKB-KW"/>
</dbReference>
<dbReference type="SMART" id="SM00421">
    <property type="entry name" value="HTH_LUXR"/>
    <property type="match status" value="1"/>
</dbReference>
<keyword evidence="4" id="KW-0804">Transcription</keyword>
<keyword evidence="9" id="KW-1185">Reference proteome</keyword>
<evidence type="ECO:0000256" key="3">
    <source>
        <dbReference type="ARBA" id="ARBA00023125"/>
    </source>
</evidence>
<dbReference type="Gene3D" id="3.40.50.2300">
    <property type="match status" value="1"/>
</dbReference>
<dbReference type="Pfam" id="PF00196">
    <property type="entry name" value="GerE"/>
    <property type="match status" value="1"/>
</dbReference>
<feature type="domain" description="Response regulatory" evidence="7">
    <location>
        <begin position="24"/>
        <end position="142"/>
    </location>
</feature>
<dbReference type="InterPro" id="IPR036388">
    <property type="entry name" value="WH-like_DNA-bd_sf"/>
</dbReference>
<dbReference type="PRINTS" id="PR00038">
    <property type="entry name" value="HTHLUXR"/>
</dbReference>
<dbReference type="KEGG" id="rfr:Rfer_3373"/>